<evidence type="ECO:0000256" key="1">
    <source>
        <dbReference type="ARBA" id="ARBA00004141"/>
    </source>
</evidence>
<dbReference type="WBParaSite" id="NBR_0002250301-mRNA-1">
    <property type="protein sequence ID" value="NBR_0002250301-mRNA-1"/>
    <property type="gene ID" value="NBR_0002250301"/>
</dbReference>
<comment type="catalytic activity">
    <reaction evidence="13">
        <text>a very-long-chain (3R)-3-hydroxyacyl-CoA = a very-long-chain (2E)-enoyl-CoA + H2O</text>
        <dbReference type="Rhea" id="RHEA:45812"/>
        <dbReference type="ChEBI" id="CHEBI:15377"/>
        <dbReference type="ChEBI" id="CHEBI:83728"/>
        <dbReference type="ChEBI" id="CHEBI:85440"/>
        <dbReference type="EC" id="4.2.1.134"/>
    </reaction>
</comment>
<protein>
    <recommendedName>
        <fullName evidence="4 13">Very-long-chain (3R)-3-hydroxyacyl-CoA dehydratase</fullName>
        <ecNumber evidence="4 13">4.2.1.134</ecNumber>
    </recommendedName>
</protein>
<gene>
    <name evidence="14" type="ORF">NBR_LOCUS22504</name>
</gene>
<comment type="caution">
    <text evidence="13">Lacks conserved residue(s) required for the propagation of feature annotation.</text>
</comment>
<evidence type="ECO:0000256" key="3">
    <source>
        <dbReference type="ARBA" id="ARBA00007811"/>
    </source>
</evidence>
<keyword evidence="8 13" id="KW-1133">Transmembrane helix</keyword>
<keyword evidence="15" id="KW-1185">Reference proteome</keyword>
<sequence length="117" mass="12933">MGKTSKRAPLLSVYIFLYNVALFGIHLLIFVKLISAFSKGEFHYNDHFQLFCVGTAAQLLDIVHGVLGITATGVVAGLLQVLGRLLMLYVIEGNPNVQSQISTPVLLFAWVLIELFR</sequence>
<dbReference type="EMBL" id="UYSL01028211">
    <property type="protein sequence ID" value="VDL87393.1"/>
    <property type="molecule type" value="Genomic_DNA"/>
</dbReference>
<comment type="subcellular location">
    <subcellularLocation>
        <location evidence="13">Endoplasmic reticulum membrane</location>
        <topology evidence="13">Multi-pass membrane protein</topology>
    </subcellularLocation>
    <subcellularLocation>
        <location evidence="1">Membrane</location>
        <topology evidence="1">Multi-pass membrane protein</topology>
    </subcellularLocation>
</comment>
<evidence type="ECO:0000313" key="14">
    <source>
        <dbReference type="EMBL" id="VDL87393.1"/>
    </source>
</evidence>
<dbReference type="Proteomes" id="UP000271162">
    <property type="component" value="Unassembled WGS sequence"/>
</dbReference>
<evidence type="ECO:0000256" key="13">
    <source>
        <dbReference type="RuleBase" id="RU363109"/>
    </source>
</evidence>
<keyword evidence="5 13" id="KW-0444">Lipid biosynthesis</keyword>
<dbReference type="GO" id="GO:0005789">
    <property type="term" value="C:endoplasmic reticulum membrane"/>
    <property type="evidence" value="ECO:0007669"/>
    <property type="project" value="UniProtKB-SubCell"/>
</dbReference>
<evidence type="ECO:0000256" key="11">
    <source>
        <dbReference type="ARBA" id="ARBA00023160"/>
    </source>
</evidence>
<keyword evidence="9 13" id="KW-0443">Lipid metabolism</keyword>
<evidence type="ECO:0000313" key="16">
    <source>
        <dbReference type="WBParaSite" id="NBR_0002250301-mRNA-1"/>
    </source>
</evidence>
<dbReference type="Pfam" id="PF04387">
    <property type="entry name" value="PTPLA"/>
    <property type="match status" value="1"/>
</dbReference>
<dbReference type="UniPathway" id="UPA00094"/>
<dbReference type="AlphaFoldDB" id="A0A0N4YZ31"/>
<dbReference type="EC" id="4.2.1.134" evidence="4 13"/>
<name>A0A0N4YZ31_NIPBR</name>
<dbReference type="STRING" id="27835.A0A0N4YZ31"/>
<dbReference type="InterPro" id="IPR007482">
    <property type="entry name" value="Tyr_Pase-like_PTPLA"/>
</dbReference>
<evidence type="ECO:0000256" key="10">
    <source>
        <dbReference type="ARBA" id="ARBA00023136"/>
    </source>
</evidence>
<accession>A0A0N4YZ31</accession>
<evidence type="ECO:0000256" key="5">
    <source>
        <dbReference type="ARBA" id="ARBA00022516"/>
    </source>
</evidence>
<proteinExistence type="inferred from homology"/>
<feature type="transmembrane region" description="Helical" evidence="13">
    <location>
        <begin position="12"/>
        <end position="35"/>
    </location>
</feature>
<keyword evidence="7 13" id="KW-0276">Fatty acid metabolism</keyword>
<evidence type="ECO:0000256" key="7">
    <source>
        <dbReference type="ARBA" id="ARBA00022832"/>
    </source>
</evidence>
<dbReference type="GO" id="GO:0030148">
    <property type="term" value="P:sphingolipid biosynthetic process"/>
    <property type="evidence" value="ECO:0007669"/>
    <property type="project" value="TreeGrafter"/>
</dbReference>
<keyword evidence="6 13" id="KW-0812">Transmembrane</keyword>
<evidence type="ECO:0000256" key="9">
    <source>
        <dbReference type="ARBA" id="ARBA00023098"/>
    </source>
</evidence>
<comment type="function">
    <text evidence="13">Catalyzes the third of the four reactions of the long-chain fatty acids elongation cycle. This endoplasmic reticulum-bound enzymatic process, allows the addition of two carbons to the chain of long- and very long-chain fatty acids/VLCFAs per cycle. This enzyme catalyzes the dehydration of the 3-hydroxyacyl-CoA intermediate into trans-2,3-enoyl-CoA, within each cycle of fatty acid elongation. Thereby, it participates to the production of VLCFAs of different chain lengths that are involved in multiple biological processes as precursors of membrane lipids and lipid mediators.</text>
</comment>
<evidence type="ECO:0000256" key="4">
    <source>
        <dbReference type="ARBA" id="ARBA00013122"/>
    </source>
</evidence>
<evidence type="ECO:0000313" key="15">
    <source>
        <dbReference type="Proteomes" id="UP000271162"/>
    </source>
</evidence>
<keyword evidence="13" id="KW-0256">Endoplasmic reticulum</keyword>
<keyword evidence="12 13" id="KW-0456">Lyase</keyword>
<evidence type="ECO:0000256" key="12">
    <source>
        <dbReference type="ARBA" id="ARBA00023239"/>
    </source>
</evidence>
<organism evidence="16">
    <name type="scientific">Nippostrongylus brasiliensis</name>
    <name type="common">Rat hookworm</name>
    <dbReference type="NCBI Taxonomy" id="27835"/>
    <lineage>
        <taxon>Eukaryota</taxon>
        <taxon>Metazoa</taxon>
        <taxon>Ecdysozoa</taxon>
        <taxon>Nematoda</taxon>
        <taxon>Chromadorea</taxon>
        <taxon>Rhabditida</taxon>
        <taxon>Rhabditina</taxon>
        <taxon>Rhabditomorpha</taxon>
        <taxon>Strongyloidea</taxon>
        <taxon>Heligmosomidae</taxon>
        <taxon>Nippostrongylus</taxon>
    </lineage>
</organism>
<dbReference type="GO" id="GO:0102158">
    <property type="term" value="F:very-long-chain (3R)-3-hydroxyacyl-CoA dehydratase activity"/>
    <property type="evidence" value="ECO:0007669"/>
    <property type="project" value="UniProtKB-EC"/>
</dbReference>
<dbReference type="GO" id="GO:0042761">
    <property type="term" value="P:very long-chain fatty acid biosynthetic process"/>
    <property type="evidence" value="ECO:0007669"/>
    <property type="project" value="TreeGrafter"/>
</dbReference>
<dbReference type="PANTHER" id="PTHR11035">
    <property type="entry name" value="VERY-LONG-CHAIN (3R)-3-HYDROXYACYL-COA DEHYDRATASE"/>
    <property type="match status" value="1"/>
</dbReference>
<evidence type="ECO:0000256" key="6">
    <source>
        <dbReference type="ARBA" id="ARBA00022692"/>
    </source>
</evidence>
<keyword evidence="11 13" id="KW-0275">Fatty acid biosynthesis</keyword>
<dbReference type="GO" id="GO:0030497">
    <property type="term" value="P:fatty acid elongation"/>
    <property type="evidence" value="ECO:0007669"/>
    <property type="project" value="TreeGrafter"/>
</dbReference>
<evidence type="ECO:0000256" key="2">
    <source>
        <dbReference type="ARBA" id="ARBA00005194"/>
    </source>
</evidence>
<reference evidence="14 15" key="2">
    <citation type="submission" date="2018-11" db="EMBL/GenBank/DDBJ databases">
        <authorList>
            <consortium name="Pathogen Informatics"/>
        </authorList>
    </citation>
    <scope>NUCLEOTIDE SEQUENCE [LARGE SCALE GENOMIC DNA]</scope>
</reference>
<keyword evidence="10 13" id="KW-0472">Membrane</keyword>
<comment type="pathway">
    <text evidence="2 13">Lipid metabolism; fatty acid biosynthesis.</text>
</comment>
<reference evidence="16" key="1">
    <citation type="submission" date="2017-02" db="UniProtKB">
        <authorList>
            <consortium name="WormBaseParasite"/>
        </authorList>
    </citation>
    <scope>IDENTIFICATION</scope>
</reference>
<comment type="similarity">
    <text evidence="3 13">Belongs to the very long-chain fatty acids dehydratase HACD family.</text>
</comment>
<evidence type="ECO:0000256" key="8">
    <source>
        <dbReference type="ARBA" id="ARBA00022989"/>
    </source>
</evidence>